<dbReference type="PROSITE" id="PS51005">
    <property type="entry name" value="NAC"/>
    <property type="match status" value="1"/>
</dbReference>
<keyword evidence="3" id="KW-0804">Transcription</keyword>
<evidence type="ECO:0000256" key="4">
    <source>
        <dbReference type="ARBA" id="ARBA00023242"/>
    </source>
</evidence>
<name>A0AAN8VZS0_9MAGN</name>
<evidence type="ECO:0000256" key="1">
    <source>
        <dbReference type="ARBA" id="ARBA00023015"/>
    </source>
</evidence>
<keyword evidence="2" id="KW-0238">DNA-binding</keyword>
<evidence type="ECO:0000256" key="3">
    <source>
        <dbReference type="ARBA" id="ARBA00023163"/>
    </source>
</evidence>
<keyword evidence="1" id="KW-0805">Transcription regulation</keyword>
<keyword evidence="4" id="KW-0539">Nucleus</keyword>
<evidence type="ECO:0000313" key="8">
    <source>
        <dbReference type="Proteomes" id="UP001370490"/>
    </source>
</evidence>
<dbReference type="Pfam" id="PF02365">
    <property type="entry name" value="NAM"/>
    <property type="match status" value="1"/>
</dbReference>
<evidence type="ECO:0000313" key="7">
    <source>
        <dbReference type="EMBL" id="KAK6938786.1"/>
    </source>
</evidence>
<dbReference type="PANTHER" id="PTHR31719:SF43">
    <property type="entry name" value="NAC TRANSCRIPTION FACTOR 56"/>
    <property type="match status" value="1"/>
</dbReference>
<dbReference type="GO" id="GO:0006355">
    <property type="term" value="P:regulation of DNA-templated transcription"/>
    <property type="evidence" value="ECO:0007669"/>
    <property type="project" value="InterPro"/>
</dbReference>
<evidence type="ECO:0000256" key="5">
    <source>
        <dbReference type="SAM" id="MobiDB-lite"/>
    </source>
</evidence>
<dbReference type="InterPro" id="IPR003441">
    <property type="entry name" value="NAC-dom"/>
</dbReference>
<protein>
    <submittedName>
        <fullName evidence="7">NAC domain</fullName>
    </submittedName>
</protein>
<feature type="domain" description="NAC" evidence="6">
    <location>
        <begin position="7"/>
        <end position="139"/>
    </location>
</feature>
<dbReference type="GO" id="GO:0003677">
    <property type="term" value="F:DNA binding"/>
    <property type="evidence" value="ECO:0007669"/>
    <property type="project" value="UniProtKB-KW"/>
</dbReference>
<dbReference type="EMBL" id="JBAMMX010000006">
    <property type="protein sequence ID" value="KAK6938786.1"/>
    <property type="molecule type" value="Genomic_DNA"/>
</dbReference>
<dbReference type="SUPFAM" id="SSF101941">
    <property type="entry name" value="NAC domain"/>
    <property type="match status" value="1"/>
</dbReference>
<reference evidence="7 8" key="1">
    <citation type="submission" date="2023-12" db="EMBL/GenBank/DDBJ databases">
        <title>A high-quality genome assembly for Dillenia turbinata (Dilleniales).</title>
        <authorList>
            <person name="Chanderbali A."/>
        </authorList>
    </citation>
    <scope>NUCLEOTIDE SEQUENCE [LARGE SCALE GENOMIC DNA]</scope>
    <source>
        <strain evidence="7">LSX21</strain>
        <tissue evidence="7">Leaf</tissue>
    </source>
</reference>
<dbReference type="Gene3D" id="2.170.150.80">
    <property type="entry name" value="NAC domain"/>
    <property type="match status" value="1"/>
</dbReference>
<keyword evidence="8" id="KW-1185">Reference proteome</keyword>
<gene>
    <name evidence="7" type="ORF">RJ641_032294</name>
</gene>
<dbReference type="InterPro" id="IPR036093">
    <property type="entry name" value="NAC_dom_sf"/>
</dbReference>
<proteinExistence type="predicted"/>
<dbReference type="AlphaFoldDB" id="A0AAN8VZS0"/>
<dbReference type="Proteomes" id="UP001370490">
    <property type="component" value="Unassembled WGS sequence"/>
</dbReference>
<comment type="caution">
    <text evidence="7">The sequence shown here is derived from an EMBL/GenBank/DDBJ whole genome shotgun (WGS) entry which is preliminary data.</text>
</comment>
<evidence type="ECO:0000259" key="6">
    <source>
        <dbReference type="PROSITE" id="PS51005"/>
    </source>
</evidence>
<accession>A0AAN8VZS0</accession>
<evidence type="ECO:0000256" key="2">
    <source>
        <dbReference type="ARBA" id="ARBA00023125"/>
    </source>
</evidence>
<organism evidence="7 8">
    <name type="scientific">Dillenia turbinata</name>
    <dbReference type="NCBI Taxonomy" id="194707"/>
    <lineage>
        <taxon>Eukaryota</taxon>
        <taxon>Viridiplantae</taxon>
        <taxon>Streptophyta</taxon>
        <taxon>Embryophyta</taxon>
        <taxon>Tracheophyta</taxon>
        <taxon>Spermatophyta</taxon>
        <taxon>Magnoliopsida</taxon>
        <taxon>eudicotyledons</taxon>
        <taxon>Gunneridae</taxon>
        <taxon>Pentapetalae</taxon>
        <taxon>Dilleniales</taxon>
        <taxon>Dilleniaceae</taxon>
        <taxon>Dillenia</taxon>
    </lineage>
</organism>
<sequence>MRRPAVPPPDINEFWTDAEIILSLESYKRGDPTPQNVTTDVNPCNYDPANLPDDIWYFTHTVVDKNAERGFWKVRGDACRIFINSSIIGWRTTLDFYLGQVPHEHKTDWVMQEYSITPKDQCENIKLKDPRVLCRVFQSNGEILHHEKASSPTGIDVSVEINSNSMPVVGANSCSRAGLSSASESKVKENADIENGLLAMVDKFTNHPLEILPEDFISSGNYLELRDLDDPGSPSSSSENSSCLSMSSDEYFDSLALLKDLEPKSSQNMRPNCKASVTETVHPDEVIMHTNSSGDIIGNKTVLQTGGTVKTYFSQPGSTMEGSSKIKKQASRAHEPGPCNEGSSSGSHKAEASGHKRSPDRRMKAAFGQMSRIKRKYFCFMPF</sequence>
<dbReference type="PANTHER" id="PTHR31719">
    <property type="entry name" value="NAC TRANSCRIPTION FACTOR 56"/>
    <property type="match status" value="1"/>
</dbReference>
<feature type="region of interest" description="Disordered" evidence="5">
    <location>
        <begin position="313"/>
        <end position="363"/>
    </location>
</feature>
<feature type="compositionally biased region" description="Polar residues" evidence="5">
    <location>
        <begin position="313"/>
        <end position="322"/>
    </location>
</feature>